<dbReference type="FunFam" id="3.30.1370.10:FF:000157">
    <property type="entry name" value="KH homology domain-containing protein 1C"/>
    <property type="match status" value="1"/>
</dbReference>
<evidence type="ECO:0000256" key="1">
    <source>
        <dbReference type="ARBA" id="ARBA00009081"/>
    </source>
</evidence>
<dbReference type="InterPro" id="IPR036612">
    <property type="entry name" value="KH_dom_type_1_sf"/>
</dbReference>
<dbReference type="GO" id="GO:0042802">
    <property type="term" value="F:identical protein binding"/>
    <property type="evidence" value="ECO:0007669"/>
    <property type="project" value="UniProtKB-ARBA"/>
</dbReference>
<gene>
    <name evidence="6" type="primary">LOC110300174</name>
</gene>
<keyword evidence="3" id="KW-0472">Membrane</keyword>
<dbReference type="GO" id="GO:0005737">
    <property type="term" value="C:cytoplasm"/>
    <property type="evidence" value="ECO:0007669"/>
    <property type="project" value="UniProtKB-ARBA"/>
</dbReference>
<dbReference type="Pfam" id="PF16005">
    <property type="entry name" value="MOEP19"/>
    <property type="match status" value="1"/>
</dbReference>
<dbReference type="CDD" id="cd12795">
    <property type="entry name" value="FILIA_N_like"/>
    <property type="match status" value="1"/>
</dbReference>
<dbReference type="PANTHER" id="PTHR31368:SF6">
    <property type="entry name" value="KH HOMOLOGY DOMAIN-CONTAINING PROTEIN 1"/>
    <property type="match status" value="1"/>
</dbReference>
<dbReference type="AlphaFoldDB" id="A0A6P5Q9U4"/>
<dbReference type="RefSeq" id="XP_021025905.1">
    <property type="nucleotide sequence ID" value="XM_021170246.1"/>
</dbReference>
<accession>A0A6P5Q9U4</accession>
<evidence type="ECO:0000313" key="5">
    <source>
        <dbReference type="Proteomes" id="UP000515126"/>
    </source>
</evidence>
<sequence length="166" mass="19778">MSDLRRKGWWNVPDYFHSPLVFYMKEDQEDYIFGPDDEYLHTLEVHSNTLIQLERWFTPAGQTRVTVVGPLKARLWVMDMIRKVGSKNTLEKIKGKMMLLQIRDHPLRERDLELHPESGRSLWITTMNDMTFVEIPHFSRFPLTVAWLFCGFVRILGIHNFADLQW</sequence>
<dbReference type="Proteomes" id="UP000515126">
    <property type="component" value="Chromosome 1"/>
</dbReference>
<dbReference type="GeneID" id="110300174"/>
<keyword evidence="3" id="KW-1133">Transmembrane helix</keyword>
<feature type="transmembrane region" description="Helical" evidence="3">
    <location>
        <begin position="141"/>
        <end position="162"/>
    </location>
</feature>
<protein>
    <submittedName>
        <fullName evidence="6">KH homology domain-containing protein 1C</fullName>
    </submittedName>
</protein>
<evidence type="ECO:0000313" key="6">
    <source>
        <dbReference type="RefSeq" id="XP_021025905.1"/>
    </source>
</evidence>
<dbReference type="Gene3D" id="3.30.1370.10">
    <property type="entry name" value="K Homology domain, type 1"/>
    <property type="match status" value="1"/>
</dbReference>
<proteinExistence type="inferred from homology"/>
<evidence type="ECO:0000256" key="2">
    <source>
        <dbReference type="ARBA" id="ARBA00022884"/>
    </source>
</evidence>
<organism evidence="5 6">
    <name type="scientific">Mus caroli</name>
    <name type="common">Ryukyu mouse</name>
    <name type="synonym">Ricefield mouse</name>
    <dbReference type="NCBI Taxonomy" id="10089"/>
    <lineage>
        <taxon>Eukaryota</taxon>
        <taxon>Metazoa</taxon>
        <taxon>Chordata</taxon>
        <taxon>Craniata</taxon>
        <taxon>Vertebrata</taxon>
        <taxon>Euteleostomi</taxon>
        <taxon>Mammalia</taxon>
        <taxon>Eutheria</taxon>
        <taxon>Euarchontoglires</taxon>
        <taxon>Glires</taxon>
        <taxon>Rodentia</taxon>
        <taxon>Myomorpha</taxon>
        <taxon>Muroidea</taxon>
        <taxon>Muridae</taxon>
        <taxon>Murinae</taxon>
        <taxon>Mus</taxon>
        <taxon>Mus</taxon>
    </lineage>
</organism>
<feature type="domain" description="KH-like RNA-binding" evidence="4">
    <location>
        <begin position="8"/>
        <end position="88"/>
    </location>
</feature>
<dbReference type="PANTHER" id="PTHR31368">
    <property type="entry name" value="DEVELOPMENT PLURPOTENCY-ASSOCIATED PROTEIN 1/5 FAMILY MEMBER"/>
    <property type="match status" value="1"/>
</dbReference>
<comment type="similarity">
    <text evidence="1">Belongs to the KHDC1 family.</text>
</comment>
<keyword evidence="5" id="KW-1185">Reference proteome</keyword>
<keyword evidence="2" id="KW-0694">RNA-binding</keyword>
<evidence type="ECO:0000256" key="3">
    <source>
        <dbReference type="SAM" id="Phobius"/>
    </source>
</evidence>
<keyword evidence="3" id="KW-0812">Transmembrane</keyword>
<evidence type="ECO:0000259" key="4">
    <source>
        <dbReference type="Pfam" id="PF16005"/>
    </source>
</evidence>
<reference evidence="6" key="1">
    <citation type="submission" date="2025-08" db="UniProtKB">
        <authorList>
            <consortium name="RefSeq"/>
        </authorList>
    </citation>
    <scope>IDENTIFICATION</scope>
</reference>
<dbReference type="InterPro" id="IPR031952">
    <property type="entry name" value="MOEP19_KH-like"/>
</dbReference>
<dbReference type="GO" id="GO:0003723">
    <property type="term" value="F:RNA binding"/>
    <property type="evidence" value="ECO:0007669"/>
    <property type="project" value="UniProtKB-KW"/>
</dbReference>
<name>A0A6P5Q9U4_MUSCR</name>
<dbReference type="KEGG" id="mcal:110300174"/>